<dbReference type="RefSeq" id="WP_107288576.1">
    <property type="nucleotide sequence ID" value="NZ_PYNF01000002.1"/>
</dbReference>
<accession>A0A2T3KM43</accession>
<name>A0A2T3KM43_9GAMM</name>
<dbReference type="Proteomes" id="UP000241426">
    <property type="component" value="Unassembled WGS sequence"/>
</dbReference>
<proteinExistence type="predicted"/>
<sequence length="163" mass="18179">MSSSTPVVRNKTVSFRDGDHTSKVTIQPAIYEALARHFGDDKDAYTFISGLAIQAHQARQKKISGYIQDYILDLVFPNNLTDGYLPSGDRVEVRIFDPVHNRPTKLITFGALSYALDKLSDGNSSKIYNSTAAAYMKKVAGKERGRDLSFEVREELIRGVFEG</sequence>
<evidence type="ECO:0000313" key="1">
    <source>
        <dbReference type="EMBL" id="PSV00870.1"/>
    </source>
</evidence>
<evidence type="ECO:0000313" key="2">
    <source>
        <dbReference type="Proteomes" id="UP000241426"/>
    </source>
</evidence>
<comment type="caution">
    <text evidence="1">The sequence shown here is derived from an EMBL/GenBank/DDBJ whole genome shotgun (WGS) entry which is preliminary data.</text>
</comment>
<reference evidence="1 2" key="1">
    <citation type="submission" date="2018-01" db="EMBL/GenBank/DDBJ databases">
        <title>Whole genome sequencing of Histamine producing bacteria.</title>
        <authorList>
            <person name="Butler K."/>
        </authorList>
    </citation>
    <scope>NUCLEOTIDE SEQUENCE [LARGE SCALE GENOMIC DNA]</scope>
    <source>
        <strain evidence="1 2">FS-7.2</strain>
    </source>
</reference>
<gene>
    <name evidence="1" type="ORF">C9J27_02255</name>
</gene>
<organism evidence="1 2">
    <name type="scientific">Photobacterium kishitanii</name>
    <dbReference type="NCBI Taxonomy" id="318456"/>
    <lineage>
        <taxon>Bacteria</taxon>
        <taxon>Pseudomonadati</taxon>
        <taxon>Pseudomonadota</taxon>
        <taxon>Gammaproteobacteria</taxon>
        <taxon>Vibrionales</taxon>
        <taxon>Vibrionaceae</taxon>
        <taxon>Photobacterium</taxon>
    </lineage>
</organism>
<dbReference type="EMBL" id="PYNF01000002">
    <property type="protein sequence ID" value="PSV00870.1"/>
    <property type="molecule type" value="Genomic_DNA"/>
</dbReference>
<protein>
    <submittedName>
        <fullName evidence="1">Uncharacterized protein</fullName>
    </submittedName>
</protein>
<dbReference type="AlphaFoldDB" id="A0A2T3KM43"/>